<dbReference type="Pfam" id="PF07176">
    <property type="entry name" value="DUF1400"/>
    <property type="match status" value="1"/>
</dbReference>
<dbReference type="eggNOG" id="COG4188">
    <property type="taxonomic scope" value="Bacteria"/>
</dbReference>
<dbReference type="Proteomes" id="UP000001191">
    <property type="component" value="Chromosome"/>
</dbReference>
<evidence type="ECO:0000313" key="3">
    <source>
        <dbReference type="Proteomes" id="UP000001191"/>
    </source>
</evidence>
<dbReference type="InterPro" id="IPR010802">
    <property type="entry name" value="DUF1400"/>
</dbReference>
<dbReference type="HOGENOM" id="CLU_107447_0_0_3"/>
<evidence type="ECO:0000259" key="1">
    <source>
        <dbReference type="Pfam" id="PF07176"/>
    </source>
</evidence>
<dbReference type="PhylomeDB" id="B2J0E0"/>
<reference evidence="2 3" key="2">
    <citation type="journal article" date="2013" name="Plant Physiol.">
        <title>A Nostoc punctiforme Sugar Transporter Necessary to Establish a Cyanobacterium-Plant Symbiosis.</title>
        <authorList>
            <person name="Ekman M."/>
            <person name="Picossi S."/>
            <person name="Campbell E.L."/>
            <person name="Meeks J.C."/>
            <person name="Flores E."/>
        </authorList>
    </citation>
    <scope>NUCLEOTIDE SEQUENCE [LARGE SCALE GENOMIC DNA]</scope>
    <source>
        <strain evidence="3">ATCC 29133 / PCC 73102</strain>
    </source>
</reference>
<keyword evidence="3" id="KW-1185">Reference proteome</keyword>
<dbReference type="EMBL" id="CP001037">
    <property type="protein sequence ID" value="ACC84830.1"/>
    <property type="molecule type" value="Genomic_DNA"/>
</dbReference>
<reference evidence="3" key="1">
    <citation type="submission" date="2008-04" db="EMBL/GenBank/DDBJ databases">
        <title>Complete sequence of chromosome of Nostoc punctiforme ATCC 29133.</title>
        <authorList>
            <consortium name="US DOE Joint Genome Institute"/>
            <person name="Copeland A."/>
            <person name="Lucas S."/>
            <person name="Lapidus A."/>
            <person name="Glavina del Rio T."/>
            <person name="Dalin E."/>
            <person name="Tice H."/>
            <person name="Pitluck S."/>
            <person name="Chain P."/>
            <person name="Malfatti S."/>
            <person name="Shin M."/>
            <person name="Vergez L."/>
            <person name="Schmutz J."/>
            <person name="Larimer F."/>
            <person name="Land M."/>
            <person name="Hauser L."/>
            <person name="Kyrpides N."/>
            <person name="Kim E."/>
            <person name="Meeks J.C."/>
            <person name="Elhai J."/>
            <person name="Campbell E.L."/>
            <person name="Thiel T."/>
            <person name="Longmire J."/>
            <person name="Potts M."/>
            <person name="Atlas R."/>
        </authorList>
    </citation>
    <scope>NUCLEOTIDE SEQUENCE [LARGE SCALE GENOMIC DNA]</scope>
    <source>
        <strain evidence="3">ATCC 29133 / PCC 73102</strain>
    </source>
</reference>
<name>B2J0E0_NOSP7</name>
<evidence type="ECO:0000313" key="2">
    <source>
        <dbReference type="EMBL" id="ACC84830.1"/>
    </source>
</evidence>
<accession>B2J0E0</accession>
<dbReference type="STRING" id="63737.Npun_F6572"/>
<dbReference type="EnsemblBacteria" id="ACC84830">
    <property type="protein sequence ID" value="ACC84830"/>
    <property type="gene ID" value="Npun_F6572"/>
</dbReference>
<dbReference type="AlphaFoldDB" id="B2J0E0"/>
<sequence length="205" mass="22294">MYTPNYVSLALCTLHTIRKFDKMQISQIFNRLNNSKFTKLLSQTVALGVSAFVLLSTTNANAAEQVVLKYGTFQGQVSVQELSQFTETGKTTPTLQAYLDAAQQDPAVARKALKAPIKADPAFLNNLLSSWAGPILVNQIGEVVHPPAGQLDQQALRSALSTSIQQNGEVTLLGAIQNYPNTSVELEGDRLISVYERLSSLAELL</sequence>
<dbReference type="KEGG" id="npu:Npun_F6572"/>
<proteinExistence type="predicted"/>
<organism evidence="2 3">
    <name type="scientific">Nostoc punctiforme (strain ATCC 29133 / PCC 73102)</name>
    <dbReference type="NCBI Taxonomy" id="63737"/>
    <lineage>
        <taxon>Bacteria</taxon>
        <taxon>Bacillati</taxon>
        <taxon>Cyanobacteriota</taxon>
        <taxon>Cyanophyceae</taxon>
        <taxon>Nostocales</taxon>
        <taxon>Nostocaceae</taxon>
        <taxon>Nostoc</taxon>
    </lineage>
</organism>
<protein>
    <recommendedName>
        <fullName evidence="1">DUF1400 domain-containing protein</fullName>
    </recommendedName>
</protein>
<feature type="domain" description="DUF1400" evidence="1">
    <location>
        <begin position="62"/>
        <end position="186"/>
    </location>
</feature>
<gene>
    <name evidence="2" type="ordered locus">Npun_F6572</name>
</gene>